<evidence type="ECO:0000256" key="1">
    <source>
        <dbReference type="ARBA" id="ARBA00010333"/>
    </source>
</evidence>
<dbReference type="SMART" id="SM00062">
    <property type="entry name" value="PBPb"/>
    <property type="match status" value="1"/>
</dbReference>
<keyword evidence="2" id="KW-0732">Signal</keyword>
<dbReference type="PANTHER" id="PTHR35936:SF17">
    <property type="entry name" value="ARGININE-BINDING EXTRACELLULAR PROTEIN ARTP"/>
    <property type="match status" value="1"/>
</dbReference>
<evidence type="ECO:0000313" key="4">
    <source>
        <dbReference type="EMBL" id="MBB1488032.1"/>
    </source>
</evidence>
<proteinExistence type="inferred from homology"/>
<dbReference type="AlphaFoldDB" id="A0A839ITP7"/>
<dbReference type="Proteomes" id="UP000565262">
    <property type="component" value="Unassembled WGS sequence"/>
</dbReference>
<organism evidence="4 5">
    <name type="scientific">Oceanospirillum sediminis</name>
    <dbReference type="NCBI Taxonomy" id="2760088"/>
    <lineage>
        <taxon>Bacteria</taxon>
        <taxon>Pseudomonadati</taxon>
        <taxon>Pseudomonadota</taxon>
        <taxon>Gammaproteobacteria</taxon>
        <taxon>Oceanospirillales</taxon>
        <taxon>Oceanospirillaceae</taxon>
        <taxon>Oceanospirillum</taxon>
    </lineage>
</organism>
<dbReference type="PANTHER" id="PTHR35936">
    <property type="entry name" value="MEMBRANE-BOUND LYTIC MUREIN TRANSGLYCOSYLASE F"/>
    <property type="match status" value="1"/>
</dbReference>
<protein>
    <submittedName>
        <fullName evidence="4">Amino acid ABC transporter substrate-binding protein</fullName>
    </submittedName>
</protein>
<evidence type="ECO:0000259" key="3">
    <source>
        <dbReference type="SMART" id="SM00062"/>
    </source>
</evidence>
<dbReference type="Gene3D" id="3.40.190.10">
    <property type="entry name" value="Periplasmic binding protein-like II"/>
    <property type="match status" value="2"/>
</dbReference>
<dbReference type="SUPFAM" id="SSF53850">
    <property type="entry name" value="Periplasmic binding protein-like II"/>
    <property type="match status" value="1"/>
</dbReference>
<dbReference type="EMBL" id="JACJFM010000022">
    <property type="protein sequence ID" value="MBB1488032.1"/>
    <property type="molecule type" value="Genomic_DNA"/>
</dbReference>
<comment type="similarity">
    <text evidence="1">Belongs to the bacterial solute-binding protein 3 family.</text>
</comment>
<feature type="domain" description="Solute-binding protein family 3/N-terminal" evidence="3">
    <location>
        <begin position="27"/>
        <end position="252"/>
    </location>
</feature>
<gene>
    <name evidence="4" type="ORF">H4O21_15610</name>
</gene>
<dbReference type="CDD" id="cd13530">
    <property type="entry name" value="PBP2_peptides_like"/>
    <property type="match status" value="1"/>
</dbReference>
<evidence type="ECO:0000256" key="2">
    <source>
        <dbReference type="ARBA" id="ARBA00022729"/>
    </source>
</evidence>
<dbReference type="Pfam" id="PF00497">
    <property type="entry name" value="SBP_bac_3"/>
    <property type="match status" value="1"/>
</dbReference>
<keyword evidence="5" id="KW-1185">Reference proteome</keyword>
<evidence type="ECO:0000313" key="5">
    <source>
        <dbReference type="Proteomes" id="UP000565262"/>
    </source>
</evidence>
<name>A0A839ITP7_9GAMM</name>
<comment type="caution">
    <text evidence="4">The sequence shown here is derived from an EMBL/GenBank/DDBJ whole genome shotgun (WGS) entry which is preliminary data.</text>
</comment>
<sequence length="256" mass="29127">MAANALATGISEENSSDRLQQIAAQKRLRVCIWPDYFSISYKNRKTGELEGIDIDLAREFASDLGVEVSFVNTHFGIFMNDLESDKCDIAMFGVGRTQARMQRIDFSQPYLSSGMYGITHKTHPIIDSWETMDQPGVIVSVQKGTYMENAMKNSLKQAHIATVIKPGQREIEVRSGRADVFITDYPYGQKMIKNYDWAKLLTPVKATDQFQYAYAVKKDQPQWLKRVDQFVADIKKDGRLKQYASKNNLLPIALHD</sequence>
<dbReference type="InterPro" id="IPR001638">
    <property type="entry name" value="Solute-binding_3/MltF_N"/>
</dbReference>
<reference evidence="4 5" key="1">
    <citation type="submission" date="2020-08" db="EMBL/GenBank/DDBJ databases">
        <title>Oceanospirillum sp. nov. isolated from marine sediment.</title>
        <authorList>
            <person name="Ji X."/>
        </authorList>
    </citation>
    <scope>NUCLEOTIDE SEQUENCE [LARGE SCALE GENOMIC DNA]</scope>
    <source>
        <strain evidence="4 5">D5</strain>
    </source>
</reference>
<accession>A0A839ITP7</accession>